<gene>
    <name evidence="1" type="ORF">Terrestrivirus5_4</name>
</gene>
<name>A0A3G4ZMU6_9VIRU</name>
<accession>A0A3G4ZMU6</accession>
<reference evidence="1" key="1">
    <citation type="submission" date="2018-10" db="EMBL/GenBank/DDBJ databases">
        <title>Hidden diversity of soil giant viruses.</title>
        <authorList>
            <person name="Schulz F."/>
            <person name="Alteio L."/>
            <person name="Goudeau D."/>
            <person name="Ryan E.M."/>
            <person name="Malmstrom R.R."/>
            <person name="Blanchard J."/>
            <person name="Woyke T."/>
        </authorList>
    </citation>
    <scope>NUCLEOTIDE SEQUENCE</scope>
    <source>
        <strain evidence="1">TEV1</strain>
    </source>
</reference>
<organism evidence="1">
    <name type="scientific">Terrestrivirus sp</name>
    <dbReference type="NCBI Taxonomy" id="2487775"/>
    <lineage>
        <taxon>Viruses</taxon>
        <taxon>Varidnaviria</taxon>
        <taxon>Bamfordvirae</taxon>
        <taxon>Nucleocytoviricota</taxon>
        <taxon>Megaviricetes</taxon>
        <taxon>Imitervirales</taxon>
        <taxon>Mimiviridae</taxon>
        <taxon>Klosneuvirinae</taxon>
    </lineage>
</organism>
<dbReference type="EMBL" id="MK071983">
    <property type="protein sequence ID" value="AYV76182.1"/>
    <property type="molecule type" value="Genomic_DNA"/>
</dbReference>
<proteinExistence type="predicted"/>
<evidence type="ECO:0000313" key="1">
    <source>
        <dbReference type="EMBL" id="AYV76182.1"/>
    </source>
</evidence>
<protein>
    <submittedName>
        <fullName evidence="1">Uncharacterized protein</fullName>
    </submittedName>
</protein>
<sequence length="266" mass="31071">MEKATVIEAHPDYYDYLHRLVLNNNGTCEFSDGGGQVINGVWKGTWIRNEKNITLTYDTIEEVYSRPKVYNKIDPIMITMELEVVKETTLFFDGYCFSSCNETWKFKKSPCPDFANQSNNLFNMLEGIDEQTTPLIFYKRNNEKICIPSNITTQLARLSNKRVWVLKSENDFSPVIKSIIEGSEDFKMDKSDYNGIRDIEKCGINFFDFKTNVVNNDKVDQIKQLLNGSSKKSERDDLSYLLRRINKFNETVNELNKFRNENDQYN</sequence>